<dbReference type="AlphaFoldDB" id="A0A7I4YJB7"/>
<dbReference type="WBParaSite" id="HCON_00105960-00001">
    <property type="protein sequence ID" value="HCON_00105960-00001"/>
    <property type="gene ID" value="HCON_00105960"/>
</dbReference>
<feature type="compositionally biased region" description="Basic and acidic residues" evidence="1">
    <location>
        <begin position="806"/>
        <end position="815"/>
    </location>
</feature>
<organism evidence="2 3">
    <name type="scientific">Haemonchus contortus</name>
    <name type="common">Barber pole worm</name>
    <dbReference type="NCBI Taxonomy" id="6289"/>
    <lineage>
        <taxon>Eukaryota</taxon>
        <taxon>Metazoa</taxon>
        <taxon>Ecdysozoa</taxon>
        <taxon>Nematoda</taxon>
        <taxon>Chromadorea</taxon>
        <taxon>Rhabditida</taxon>
        <taxon>Rhabditina</taxon>
        <taxon>Rhabditomorpha</taxon>
        <taxon>Strongyloidea</taxon>
        <taxon>Trichostrongylidae</taxon>
        <taxon>Haemonchus</taxon>
    </lineage>
</organism>
<feature type="compositionally biased region" description="Polar residues" evidence="1">
    <location>
        <begin position="453"/>
        <end position="464"/>
    </location>
</feature>
<feature type="compositionally biased region" description="Polar residues" evidence="1">
    <location>
        <begin position="227"/>
        <end position="278"/>
    </location>
</feature>
<feature type="compositionally biased region" description="Polar residues" evidence="1">
    <location>
        <begin position="328"/>
        <end position="337"/>
    </location>
</feature>
<name>A0A7I4YJB7_HAECO</name>
<feature type="compositionally biased region" description="Polar residues" evidence="1">
    <location>
        <begin position="179"/>
        <end position="204"/>
    </location>
</feature>
<feature type="compositionally biased region" description="Low complexity" evidence="1">
    <location>
        <begin position="438"/>
        <end position="452"/>
    </location>
</feature>
<feature type="compositionally biased region" description="Polar residues" evidence="1">
    <location>
        <begin position="777"/>
        <end position="803"/>
    </location>
</feature>
<proteinExistence type="predicted"/>
<feature type="compositionally biased region" description="Polar residues" evidence="1">
    <location>
        <begin position="95"/>
        <end position="122"/>
    </location>
</feature>
<feature type="region of interest" description="Disordered" evidence="1">
    <location>
        <begin position="438"/>
        <end position="464"/>
    </location>
</feature>
<dbReference type="Proteomes" id="UP000025227">
    <property type="component" value="Unplaced"/>
</dbReference>
<feature type="region of interest" description="Disordered" evidence="1">
    <location>
        <begin position="93"/>
        <end position="337"/>
    </location>
</feature>
<evidence type="ECO:0000313" key="2">
    <source>
        <dbReference type="Proteomes" id="UP000025227"/>
    </source>
</evidence>
<feature type="compositionally biased region" description="Low complexity" evidence="1">
    <location>
        <begin position="640"/>
        <end position="653"/>
    </location>
</feature>
<accession>A0A7I4YJB7</accession>
<feature type="compositionally biased region" description="Low complexity" evidence="1">
    <location>
        <begin position="123"/>
        <end position="178"/>
    </location>
</feature>
<keyword evidence="2" id="KW-1185">Reference proteome</keyword>
<feature type="compositionally biased region" description="Polar residues" evidence="1">
    <location>
        <begin position="293"/>
        <end position="304"/>
    </location>
</feature>
<feature type="compositionally biased region" description="Low complexity" evidence="1">
    <location>
        <begin position="214"/>
        <end position="226"/>
    </location>
</feature>
<evidence type="ECO:0000256" key="1">
    <source>
        <dbReference type="SAM" id="MobiDB-lite"/>
    </source>
</evidence>
<feature type="region of interest" description="Disordered" evidence="1">
    <location>
        <begin position="624"/>
        <end position="661"/>
    </location>
</feature>
<protein>
    <submittedName>
        <fullName evidence="3">EGF-like domain-containing protein</fullName>
    </submittedName>
</protein>
<reference evidence="3" key="1">
    <citation type="submission" date="2020-12" db="UniProtKB">
        <authorList>
            <consortium name="WormBaseParasite"/>
        </authorList>
    </citation>
    <scope>IDENTIFICATION</scope>
    <source>
        <strain evidence="3">MHco3</strain>
    </source>
</reference>
<feature type="region of interest" description="Disordered" evidence="1">
    <location>
        <begin position="758"/>
        <end position="815"/>
    </location>
</feature>
<sequence length="815" mass="86613">MRVDENIYTADACAVACSKEQFFSSSKSGTQRAAPSRLGQSDDVILDLPGLHHLIFDARFRCRRHASAGITKNSTPTEAAQITTTSLDVREHHQTTVTASPSLPTTSKFPRNLSETTKAGQPTTSIDTTLLTTSSAATPQPSSIYSSTITSKSTSVGAEESTTTGIGTTLLTTSSAGTRQPSSIYSSTITSRPTSVGAEESTTTGEHHVSTVMASSSSTRAVKSSKIPSNLTEAEQSTTGAYTTVPTKSSKTMAQSSSVSRGLTASEPTTVAGSTAKNTIARKKGATTATTTLSSPRQVKSSESPLEHLSPVYESSTKRKTTTLEPAENTNTSTDTPLITESFATTHEFSTVQERSASSKLTSLVAAKKTTTSTDTTLLNTSFASTHESSTILNTSVINKLTTLESTKGTDATMTTRRGETVENSSLVHGATTTKKYNTTLEESTENTETSSGLMQQSSSTHSASVINMSTTLQRDENATTSEHHTSIVTSSVSARRFAYSSMKPSESIETMPSTIRGRATVVTRSQTLPPSTFIYSTRITNKYTSAETTEKATTIASEHHEASLASSVPLSHSMPSTDIVTEPFEAEQPATNFKPETMAASTATSKQFSSVYVSNLFEKSTTLKQEEPTGAGTDSTLPTTSFSTTHKSSTISEASTTSRSTTMKAGETNTACEHQPTTASLLSSNRSVSSFKSLKDLKEAKQATTRVTTMNTNYKASSQSPFVRRTDITEDLASLESANNSSSKNYLTTNMTSLSSYHSVSSTKNPSEMKRDVGTTYKTEPQSLSAYTTIATHKSTSIQPSKAASKGERRSSLP</sequence>
<evidence type="ECO:0000313" key="3">
    <source>
        <dbReference type="WBParaSite" id="HCON_00105960-00001"/>
    </source>
</evidence>